<dbReference type="InParanoid" id="A0A0V0QFH1"/>
<comment type="caution">
    <text evidence="2">The sequence shown here is derived from an EMBL/GenBank/DDBJ whole genome shotgun (WGS) entry which is preliminary data.</text>
</comment>
<keyword evidence="1" id="KW-1133">Transmembrane helix</keyword>
<evidence type="ECO:0008006" key="4">
    <source>
        <dbReference type="Google" id="ProtNLM"/>
    </source>
</evidence>
<reference evidence="2 3" key="1">
    <citation type="journal article" date="2015" name="Sci. Rep.">
        <title>Genome of the facultative scuticociliatosis pathogen Pseudocohnilembus persalinus provides insight into its virulence through horizontal gene transfer.</title>
        <authorList>
            <person name="Xiong J."/>
            <person name="Wang G."/>
            <person name="Cheng J."/>
            <person name="Tian M."/>
            <person name="Pan X."/>
            <person name="Warren A."/>
            <person name="Jiang C."/>
            <person name="Yuan D."/>
            <person name="Miao W."/>
        </authorList>
    </citation>
    <scope>NUCLEOTIDE SEQUENCE [LARGE SCALE GENOMIC DNA]</scope>
    <source>
        <strain evidence="2">36N120E</strain>
    </source>
</reference>
<gene>
    <name evidence="2" type="ORF">PPERSA_09544</name>
</gene>
<evidence type="ECO:0000313" key="2">
    <source>
        <dbReference type="EMBL" id="KRX00938.1"/>
    </source>
</evidence>
<keyword evidence="1" id="KW-0812">Transmembrane</keyword>
<keyword evidence="1" id="KW-0472">Membrane</keyword>
<sequence>MLYFQSFSLSKQILKYQEFPKKKYQQQKPQLSYKSYYFLPKNLQSVSCSCSLFLPFTSCQIDKVKFGRSYIRHSISRLFRFNCHRKNQKYILLYLILIYQFINLINYQ</sequence>
<dbReference type="AlphaFoldDB" id="A0A0V0QFH1"/>
<proteinExistence type="predicted"/>
<feature type="transmembrane region" description="Helical" evidence="1">
    <location>
        <begin position="90"/>
        <end position="107"/>
    </location>
</feature>
<protein>
    <recommendedName>
        <fullName evidence="4">Transmembrane protein</fullName>
    </recommendedName>
</protein>
<dbReference type="EMBL" id="LDAU01000180">
    <property type="protein sequence ID" value="KRX00938.1"/>
    <property type="molecule type" value="Genomic_DNA"/>
</dbReference>
<evidence type="ECO:0000313" key="3">
    <source>
        <dbReference type="Proteomes" id="UP000054937"/>
    </source>
</evidence>
<dbReference type="Proteomes" id="UP000054937">
    <property type="component" value="Unassembled WGS sequence"/>
</dbReference>
<evidence type="ECO:0000256" key="1">
    <source>
        <dbReference type="SAM" id="Phobius"/>
    </source>
</evidence>
<keyword evidence="3" id="KW-1185">Reference proteome</keyword>
<name>A0A0V0QFH1_PSEPJ</name>
<accession>A0A0V0QFH1</accession>
<organism evidence="2 3">
    <name type="scientific">Pseudocohnilembus persalinus</name>
    <name type="common">Ciliate</name>
    <dbReference type="NCBI Taxonomy" id="266149"/>
    <lineage>
        <taxon>Eukaryota</taxon>
        <taxon>Sar</taxon>
        <taxon>Alveolata</taxon>
        <taxon>Ciliophora</taxon>
        <taxon>Intramacronucleata</taxon>
        <taxon>Oligohymenophorea</taxon>
        <taxon>Scuticociliatia</taxon>
        <taxon>Philasterida</taxon>
        <taxon>Pseudocohnilembidae</taxon>
        <taxon>Pseudocohnilembus</taxon>
    </lineage>
</organism>